<dbReference type="EMBL" id="QEAO01000004">
    <property type="protein sequence ID" value="TPX36592.1"/>
    <property type="molecule type" value="Genomic_DNA"/>
</dbReference>
<evidence type="ECO:0008006" key="8">
    <source>
        <dbReference type="Google" id="ProtNLM"/>
    </source>
</evidence>
<evidence type="ECO:0000313" key="6">
    <source>
        <dbReference type="EMBL" id="TPX36592.1"/>
    </source>
</evidence>
<evidence type="ECO:0000256" key="2">
    <source>
        <dbReference type="ARBA" id="ARBA00009116"/>
    </source>
</evidence>
<name>A0A507CAF7_9FUNG</name>
<keyword evidence="4" id="KW-0496">Mitochondrion</keyword>
<accession>A0A507CAF7</accession>
<feature type="compositionally biased region" description="Polar residues" evidence="5">
    <location>
        <begin position="91"/>
        <end position="101"/>
    </location>
</feature>
<dbReference type="Proteomes" id="UP000319731">
    <property type="component" value="Unassembled WGS sequence"/>
</dbReference>
<dbReference type="Pfam" id="PF06644">
    <property type="entry name" value="ATP11"/>
    <property type="match status" value="1"/>
</dbReference>
<proteinExistence type="inferred from homology"/>
<dbReference type="AlphaFoldDB" id="A0A507CAF7"/>
<comment type="similarity">
    <text evidence="2">Belongs to the ATP11 family.</text>
</comment>
<dbReference type="GeneID" id="42002520"/>
<evidence type="ECO:0000256" key="1">
    <source>
        <dbReference type="ARBA" id="ARBA00004173"/>
    </source>
</evidence>
<dbReference type="STRING" id="1806994.A0A507CAF7"/>
<feature type="region of interest" description="Disordered" evidence="5">
    <location>
        <begin position="86"/>
        <end position="118"/>
    </location>
</feature>
<dbReference type="InterPro" id="IPR010591">
    <property type="entry name" value="ATP11"/>
</dbReference>
<gene>
    <name evidence="6" type="ORF">SmJEL517_g01295</name>
</gene>
<keyword evidence="7" id="KW-1185">Reference proteome</keyword>
<dbReference type="GO" id="GO:0005739">
    <property type="term" value="C:mitochondrion"/>
    <property type="evidence" value="ECO:0007669"/>
    <property type="project" value="UniProtKB-SubCell"/>
</dbReference>
<evidence type="ECO:0000256" key="3">
    <source>
        <dbReference type="ARBA" id="ARBA00022946"/>
    </source>
</evidence>
<comment type="subcellular location">
    <subcellularLocation>
        <location evidence="1">Mitochondrion</location>
    </subcellularLocation>
</comment>
<comment type="caution">
    <text evidence="6">The sequence shown here is derived from an EMBL/GenBank/DDBJ whole genome shotgun (WGS) entry which is preliminary data.</text>
</comment>
<protein>
    <recommendedName>
        <fullName evidence="8">ATP synthase mitochondrial F1 complex assembly factor 1</fullName>
    </recommendedName>
</protein>
<keyword evidence="3" id="KW-0809">Transit peptide</keyword>
<dbReference type="OrthoDB" id="16535at2759"/>
<dbReference type="PANTHER" id="PTHR13126:SF0">
    <property type="entry name" value="ATP SYNTHASE MITOCHONDRIAL F1 COMPLEX ASSEMBLY FACTOR 1"/>
    <property type="match status" value="1"/>
</dbReference>
<evidence type="ECO:0000256" key="4">
    <source>
        <dbReference type="ARBA" id="ARBA00023128"/>
    </source>
</evidence>
<dbReference type="PANTHER" id="PTHR13126">
    <property type="entry name" value="CHAPERONE ATP11"/>
    <property type="match status" value="1"/>
</dbReference>
<organism evidence="6 7">
    <name type="scientific">Synchytrium microbalum</name>
    <dbReference type="NCBI Taxonomy" id="1806994"/>
    <lineage>
        <taxon>Eukaryota</taxon>
        <taxon>Fungi</taxon>
        <taxon>Fungi incertae sedis</taxon>
        <taxon>Chytridiomycota</taxon>
        <taxon>Chytridiomycota incertae sedis</taxon>
        <taxon>Chytridiomycetes</taxon>
        <taxon>Synchytriales</taxon>
        <taxon>Synchytriaceae</taxon>
        <taxon>Synchytrium</taxon>
    </lineage>
</organism>
<dbReference type="GO" id="GO:0033615">
    <property type="term" value="P:mitochondrial proton-transporting ATP synthase complex assembly"/>
    <property type="evidence" value="ECO:0007669"/>
    <property type="project" value="TreeGrafter"/>
</dbReference>
<dbReference type="RefSeq" id="XP_031026806.1">
    <property type="nucleotide sequence ID" value="XM_031167223.1"/>
</dbReference>
<evidence type="ECO:0000313" key="7">
    <source>
        <dbReference type="Proteomes" id="UP000319731"/>
    </source>
</evidence>
<reference evidence="6 7" key="1">
    <citation type="journal article" date="2019" name="Sci. Rep.">
        <title>Comparative genomics of chytrid fungi reveal insights into the obligate biotrophic and pathogenic lifestyle of Synchytrium endobioticum.</title>
        <authorList>
            <person name="van de Vossenberg B.T.L.H."/>
            <person name="Warris S."/>
            <person name="Nguyen H.D.T."/>
            <person name="van Gent-Pelzer M.P.E."/>
            <person name="Joly D.L."/>
            <person name="van de Geest H.C."/>
            <person name="Bonants P.J.M."/>
            <person name="Smith D.S."/>
            <person name="Levesque C.A."/>
            <person name="van der Lee T.A.J."/>
        </authorList>
    </citation>
    <scope>NUCLEOTIDE SEQUENCE [LARGE SCALE GENOMIC DNA]</scope>
    <source>
        <strain evidence="6 7">JEL517</strain>
    </source>
</reference>
<evidence type="ECO:0000256" key="5">
    <source>
        <dbReference type="SAM" id="MobiDB-lite"/>
    </source>
</evidence>
<sequence>MLRRVISPFPTRSFASHAGMPWQTSSFGMQASANNAAGQTSNASSTSASSVDDPFYKKYQEKINQKVKSAGVKSVEELKQKLITPVKPSPAATSARASGAQQPKPLHRPAPYKRKDSSIKPLSDILQMDLIQHLDAEALTKIWNEHHSNLTKDVISGVMTKDFYERQQKRSSQYPTFVLPLPRKEGFEFFYLQHSGCQTYLTSLLEYKTRIEGARPSLVMTHYDDLADKMGIVVMRGEIGVNTLTAIEARNLAYLIQLYYVSGDEKKLALVERFHHSPQTFNYQDLIDSVETLA</sequence>